<dbReference type="SMART" id="SM00905">
    <property type="entry name" value="FolB"/>
    <property type="match status" value="1"/>
</dbReference>
<dbReference type="EMBL" id="CP139960">
    <property type="protein sequence ID" value="WQD39741.1"/>
    <property type="molecule type" value="Genomic_DNA"/>
</dbReference>
<dbReference type="NCBIfam" id="TIGR00525">
    <property type="entry name" value="folB"/>
    <property type="match status" value="1"/>
</dbReference>
<dbReference type="RefSeq" id="WP_245957572.1">
    <property type="nucleotide sequence ID" value="NZ_CP139960.1"/>
</dbReference>
<reference evidence="3 4" key="1">
    <citation type="submission" date="2023-12" db="EMBL/GenBank/DDBJ databases">
        <title>Genome sequencing and assembly of bacterial species from a model synthetic community.</title>
        <authorList>
            <person name="Hogle S.L."/>
        </authorList>
    </citation>
    <scope>NUCLEOTIDE SEQUENCE [LARGE SCALE GENOMIC DNA]</scope>
    <source>
        <strain evidence="3 4">HAMBI_3031</strain>
    </source>
</reference>
<dbReference type="EC" id="4.1.2.25" evidence="1"/>
<comment type="pathway">
    <text evidence="1">Cofactor biosynthesis; tetrahydrofolate biosynthesis; 2-amino-4-hydroxy-6-hydroxymethyl-7,8-dihydropteridine diphosphate from 7,8-dihydroneopterin triphosphate: step 3/4.</text>
</comment>
<keyword evidence="1" id="KW-0289">Folate biosynthesis</keyword>
<comment type="similarity">
    <text evidence="1">Belongs to the DHNA family.</text>
</comment>
<dbReference type="Gene3D" id="3.30.1130.10">
    <property type="match status" value="1"/>
</dbReference>
<evidence type="ECO:0000259" key="2">
    <source>
        <dbReference type="SMART" id="SM00905"/>
    </source>
</evidence>
<dbReference type="GO" id="GO:0004150">
    <property type="term" value="F:dihydroneopterin aldolase activity"/>
    <property type="evidence" value="ECO:0007669"/>
    <property type="project" value="UniProtKB-EC"/>
</dbReference>
<gene>
    <name evidence="3" type="primary">folB</name>
    <name evidence="3" type="ORF">U0035_06225</name>
</gene>
<dbReference type="InterPro" id="IPR006157">
    <property type="entry name" value="FolB_dom"/>
</dbReference>
<dbReference type="NCBIfam" id="TIGR00526">
    <property type="entry name" value="folB_dom"/>
    <property type="match status" value="1"/>
</dbReference>
<accession>A0ABZ0W994</accession>
<evidence type="ECO:0000313" key="3">
    <source>
        <dbReference type="EMBL" id="WQD39741.1"/>
    </source>
</evidence>
<feature type="domain" description="Dihydroneopterin aldolase/epimerase" evidence="2">
    <location>
        <begin position="5"/>
        <end position="116"/>
    </location>
</feature>
<dbReference type="Proteomes" id="UP001325680">
    <property type="component" value="Chromosome"/>
</dbReference>
<evidence type="ECO:0000256" key="1">
    <source>
        <dbReference type="RuleBase" id="RU362079"/>
    </source>
</evidence>
<evidence type="ECO:0000313" key="4">
    <source>
        <dbReference type="Proteomes" id="UP001325680"/>
    </source>
</evidence>
<comment type="function">
    <text evidence="1">Catalyzes the conversion of 7,8-dihydroneopterin to 6-hydroxymethyl-7,8-dihydropterin.</text>
</comment>
<organism evidence="3 4">
    <name type="scientific">Niabella yanshanensis</name>
    <dbReference type="NCBI Taxonomy" id="577386"/>
    <lineage>
        <taxon>Bacteria</taxon>
        <taxon>Pseudomonadati</taxon>
        <taxon>Bacteroidota</taxon>
        <taxon>Chitinophagia</taxon>
        <taxon>Chitinophagales</taxon>
        <taxon>Chitinophagaceae</taxon>
        <taxon>Niabella</taxon>
    </lineage>
</organism>
<protein>
    <recommendedName>
        <fullName evidence="1">7,8-dihydroneopterin aldolase</fullName>
        <ecNumber evidence="1">4.1.2.25</ecNumber>
    </recommendedName>
</protein>
<dbReference type="InterPro" id="IPR043133">
    <property type="entry name" value="GTP-CH-I_C/QueF"/>
</dbReference>
<proteinExistence type="inferred from homology"/>
<keyword evidence="4" id="KW-1185">Reference proteome</keyword>
<dbReference type="SUPFAM" id="SSF55620">
    <property type="entry name" value="Tetrahydrobiopterin biosynthesis enzymes-like"/>
    <property type="match status" value="1"/>
</dbReference>
<name>A0ABZ0W994_9BACT</name>
<dbReference type="InterPro" id="IPR006156">
    <property type="entry name" value="Dihydroneopterin_aldolase"/>
</dbReference>
<keyword evidence="1 3" id="KW-0456">Lyase</keyword>
<comment type="catalytic activity">
    <reaction evidence="1">
        <text>7,8-dihydroneopterin = 6-hydroxymethyl-7,8-dihydropterin + glycolaldehyde</text>
        <dbReference type="Rhea" id="RHEA:10540"/>
        <dbReference type="ChEBI" id="CHEBI:17001"/>
        <dbReference type="ChEBI" id="CHEBI:17071"/>
        <dbReference type="ChEBI" id="CHEBI:44841"/>
        <dbReference type="EC" id="4.1.2.25"/>
    </reaction>
</comment>
<sequence length="118" mass="13831">MLITLHLEKLQFFAHHGLYEEEKKLGNEFELNISASFFSTEPVITEIDQTINYAIIYELAKAEMLDPRELLETFLSQLAEKIKSRFPELVKLKMSLYKLQMPITSFQGRIGVEIEKEY</sequence>
<dbReference type="Pfam" id="PF02152">
    <property type="entry name" value="FolB"/>
    <property type="match status" value="1"/>
</dbReference>